<feature type="region of interest" description="Disordered" evidence="6">
    <location>
        <begin position="1"/>
        <end position="38"/>
    </location>
</feature>
<keyword evidence="4 5" id="KW-0408">Iron</keyword>
<dbReference type="Proteomes" id="UP001310594">
    <property type="component" value="Unassembled WGS sequence"/>
</dbReference>
<dbReference type="AlphaFoldDB" id="A0AAN7VYP6"/>
<sequence>MFEALPAPLAGQKRKRTTTSRLLSPTPQPQHPYLSGNFAPLQLTTPLTPCTYTGSIPSELADGQYIRNGSNPVSNADLGRDAHWFDGDGMLAGVLFRQDEKTGAVIPEFVNQFVLTDLYLSTLSSPRLKVPILPSIATLVHPLHSILYVTLRILRTIILVILSFLPGSKQAIKKISVANTNIVFHDGRALATCESGPPMRVQLPGLETVGWYNGAWAENEVAKQKEKQAGEAEVVAQLKAEYGSTLGEESISLIGWMREWTTAHPKIDPVTQEMLMFHSSFLPPYVQYSIIPQQNAQLDSAAPRLEKMLNTAVPGVKKAKMMHDFGVSLSHTVIMDLPLTLDPTNQLVGKPPVAYDSTQPSRFGVFPRRSPEQVRWFETDGACIFHTANTWDTIDVGTGEVKGVEMLACRLTSATLVYASGNIAPPVAKKKARVEARKKRMPFFSKYHDDAGDDEGDVYDRAALIESPGEEKEALIRITDLPSSSPEQEEDEKQWDEEQCRLYYYSFDLASPAPRNEITHQWALATIPFEFPSVRADREMQDARFVYGCSTSTTSFGSALGKATKIDVLVKVDVRTLIERGLRSPPRSVTGSVDSRSMAEILEQQDGVDGSIQAFQMPEGWFAQEPRFVPASSNESEDDGYLLFYAFDESQLDARGDVPADDGAERARSELWVLNARDMKTVIARVKLPQRVPYGLHGNWFTADQIQSQRGFEALRTVDAVRHTEEVKGLWGATRRWMERRLG</sequence>
<feature type="binding site" evidence="5">
    <location>
        <position position="264"/>
    </location>
    <ligand>
        <name>Fe cation</name>
        <dbReference type="ChEBI" id="CHEBI:24875"/>
        <note>catalytic</note>
    </ligand>
</feature>
<name>A0AAN7VYP6_9PEZI</name>
<dbReference type="Pfam" id="PF03055">
    <property type="entry name" value="RPE65"/>
    <property type="match status" value="1"/>
</dbReference>
<feature type="binding site" evidence="5">
    <location>
        <position position="386"/>
    </location>
    <ligand>
        <name>Fe cation</name>
        <dbReference type="ChEBI" id="CHEBI:24875"/>
        <note>catalytic</note>
    </ligand>
</feature>
<proteinExistence type="inferred from homology"/>
<comment type="caution">
    <text evidence="7">The sequence shown here is derived from an EMBL/GenBank/DDBJ whole genome shotgun (WGS) entry which is preliminary data.</text>
</comment>
<dbReference type="EMBL" id="JAVRQU010000020">
    <property type="protein sequence ID" value="KAK5691943.1"/>
    <property type="molecule type" value="Genomic_DNA"/>
</dbReference>
<evidence type="ECO:0008006" key="9">
    <source>
        <dbReference type="Google" id="ProtNLM"/>
    </source>
</evidence>
<feature type="binding site" evidence="5">
    <location>
        <position position="697"/>
    </location>
    <ligand>
        <name>Fe cation</name>
        <dbReference type="ChEBI" id="CHEBI:24875"/>
        <note>catalytic</note>
    </ligand>
</feature>
<evidence type="ECO:0000256" key="2">
    <source>
        <dbReference type="ARBA" id="ARBA00022723"/>
    </source>
</evidence>
<dbReference type="InterPro" id="IPR004294">
    <property type="entry name" value="Carotenoid_Oase"/>
</dbReference>
<evidence type="ECO:0000256" key="6">
    <source>
        <dbReference type="SAM" id="MobiDB-lite"/>
    </source>
</evidence>
<dbReference type="GO" id="GO:0010436">
    <property type="term" value="F:carotenoid dioxygenase activity"/>
    <property type="evidence" value="ECO:0007669"/>
    <property type="project" value="TreeGrafter"/>
</dbReference>
<reference evidence="7" key="1">
    <citation type="submission" date="2023-08" db="EMBL/GenBank/DDBJ databases">
        <title>Black Yeasts Isolated from many extreme environments.</title>
        <authorList>
            <person name="Coleine C."/>
            <person name="Stajich J.E."/>
            <person name="Selbmann L."/>
        </authorList>
    </citation>
    <scope>NUCLEOTIDE SEQUENCE</scope>
    <source>
        <strain evidence="7">CCFEE 5810</strain>
    </source>
</reference>
<dbReference type="PANTHER" id="PTHR10543">
    <property type="entry name" value="BETA-CAROTENE DIOXYGENASE"/>
    <property type="match status" value="1"/>
</dbReference>
<evidence type="ECO:0000313" key="7">
    <source>
        <dbReference type="EMBL" id="KAK5691943.1"/>
    </source>
</evidence>
<accession>A0AAN7VYP6</accession>
<evidence type="ECO:0000313" key="8">
    <source>
        <dbReference type="Proteomes" id="UP001310594"/>
    </source>
</evidence>
<dbReference type="GO" id="GO:0016121">
    <property type="term" value="P:carotene catabolic process"/>
    <property type="evidence" value="ECO:0007669"/>
    <property type="project" value="TreeGrafter"/>
</dbReference>
<dbReference type="GO" id="GO:0046872">
    <property type="term" value="F:metal ion binding"/>
    <property type="evidence" value="ECO:0007669"/>
    <property type="project" value="UniProtKB-KW"/>
</dbReference>
<evidence type="ECO:0000256" key="3">
    <source>
        <dbReference type="ARBA" id="ARBA00023002"/>
    </source>
</evidence>
<evidence type="ECO:0000256" key="4">
    <source>
        <dbReference type="ARBA" id="ARBA00023004"/>
    </source>
</evidence>
<comment type="similarity">
    <text evidence="1">Belongs to the carotenoid oxygenase family.</text>
</comment>
<dbReference type="PANTHER" id="PTHR10543:SF89">
    <property type="entry name" value="CAROTENOID 9,10(9',10')-CLEAVAGE DIOXYGENASE 1"/>
    <property type="match status" value="1"/>
</dbReference>
<gene>
    <name evidence="7" type="ORF">LTR97_011114</name>
</gene>
<organism evidence="7 8">
    <name type="scientific">Elasticomyces elasticus</name>
    <dbReference type="NCBI Taxonomy" id="574655"/>
    <lineage>
        <taxon>Eukaryota</taxon>
        <taxon>Fungi</taxon>
        <taxon>Dikarya</taxon>
        <taxon>Ascomycota</taxon>
        <taxon>Pezizomycotina</taxon>
        <taxon>Dothideomycetes</taxon>
        <taxon>Dothideomycetidae</taxon>
        <taxon>Mycosphaerellales</taxon>
        <taxon>Teratosphaeriaceae</taxon>
        <taxon>Elasticomyces</taxon>
    </lineage>
</organism>
<comment type="cofactor">
    <cofactor evidence="5">
        <name>Fe(2+)</name>
        <dbReference type="ChEBI" id="CHEBI:29033"/>
    </cofactor>
    <text evidence="5">Binds 1 Fe(2+) ion per subunit.</text>
</comment>
<keyword evidence="2 5" id="KW-0479">Metal-binding</keyword>
<feature type="binding site" evidence="5">
    <location>
        <position position="323"/>
    </location>
    <ligand>
        <name>Fe cation</name>
        <dbReference type="ChEBI" id="CHEBI:24875"/>
        <note>catalytic</note>
    </ligand>
</feature>
<evidence type="ECO:0000256" key="5">
    <source>
        <dbReference type="PIRSR" id="PIRSR604294-1"/>
    </source>
</evidence>
<keyword evidence="3" id="KW-0560">Oxidoreductase</keyword>
<evidence type="ECO:0000256" key="1">
    <source>
        <dbReference type="ARBA" id="ARBA00006787"/>
    </source>
</evidence>
<protein>
    <recommendedName>
        <fullName evidence="9">Carotenoid oxygenase</fullName>
    </recommendedName>
</protein>